<feature type="domain" description="DUF2786" evidence="1">
    <location>
        <begin position="6"/>
        <end position="42"/>
    </location>
</feature>
<dbReference type="InterPro" id="IPR024498">
    <property type="entry name" value="DUF2786"/>
</dbReference>
<dbReference type="RefSeq" id="WP_230371156.1">
    <property type="nucleotide sequence ID" value="NZ_WLYX01000001.1"/>
</dbReference>
<keyword evidence="3" id="KW-1185">Reference proteome</keyword>
<protein>
    <submittedName>
        <fullName evidence="2">DUF2786 domain-containing protein</fullName>
    </submittedName>
</protein>
<organism evidence="2 3">
    <name type="scientific">Paludibacterium denitrificans</name>
    <dbReference type="NCBI Taxonomy" id="2675226"/>
    <lineage>
        <taxon>Bacteria</taxon>
        <taxon>Pseudomonadati</taxon>
        <taxon>Pseudomonadota</taxon>
        <taxon>Betaproteobacteria</taxon>
        <taxon>Neisseriales</taxon>
        <taxon>Chromobacteriaceae</taxon>
        <taxon>Paludibacterium</taxon>
    </lineage>
</organism>
<dbReference type="Proteomes" id="UP000446658">
    <property type="component" value="Unassembled WGS sequence"/>
</dbReference>
<evidence type="ECO:0000259" key="1">
    <source>
        <dbReference type="Pfam" id="PF10979"/>
    </source>
</evidence>
<evidence type="ECO:0000313" key="2">
    <source>
        <dbReference type="EMBL" id="MTD33973.1"/>
    </source>
</evidence>
<dbReference type="Pfam" id="PF10979">
    <property type="entry name" value="DUF2786"/>
    <property type="match status" value="1"/>
</dbReference>
<evidence type="ECO:0000313" key="3">
    <source>
        <dbReference type="Proteomes" id="UP000446658"/>
    </source>
</evidence>
<comment type="caution">
    <text evidence="2">The sequence shown here is derived from an EMBL/GenBank/DDBJ whole genome shotgun (WGS) entry which is preliminary data.</text>
</comment>
<accession>A0A844GBX9</accession>
<name>A0A844GBX9_9NEIS</name>
<sequence length="58" mass="6384">MDRKSAIEKIKKCPALAKSANEHEAAAALRQAQALMEKFGVEDDDILMSEVCKDHVKA</sequence>
<proteinExistence type="predicted"/>
<dbReference type="AlphaFoldDB" id="A0A844GBX9"/>
<dbReference type="EMBL" id="WLYX01000001">
    <property type="protein sequence ID" value="MTD33973.1"/>
    <property type="molecule type" value="Genomic_DNA"/>
</dbReference>
<reference evidence="2 3" key="1">
    <citation type="submission" date="2019-11" db="EMBL/GenBank/DDBJ databases">
        <title>Draft genome sequence of Paludibacterium sp. dN18-1.</title>
        <authorList>
            <person name="Im W.-T."/>
        </authorList>
    </citation>
    <scope>NUCLEOTIDE SEQUENCE [LARGE SCALE GENOMIC DNA]</scope>
    <source>
        <strain evidence="3">dN 18-1</strain>
    </source>
</reference>
<gene>
    <name evidence="2" type="ORF">GKE73_16140</name>
</gene>